<dbReference type="Gene3D" id="3.30.450.60">
    <property type="match status" value="1"/>
</dbReference>
<dbReference type="FunFam" id="3.40.50.300:FF:000188">
    <property type="entry name" value="signal recognition particle receptor subunit alpha"/>
    <property type="match status" value="1"/>
</dbReference>
<gene>
    <name evidence="10" type="ORF">TTEB3V08_LOCUS3207</name>
</gene>
<keyword evidence="6" id="KW-0472">Membrane</keyword>
<accession>A0A7R9FKQ0</accession>
<evidence type="ECO:0000256" key="3">
    <source>
        <dbReference type="ARBA" id="ARBA00022741"/>
    </source>
</evidence>
<protein>
    <recommendedName>
        <fullName evidence="9">SRP54-type proteins GTP-binding domain-containing protein</fullName>
    </recommendedName>
</protein>
<dbReference type="SUPFAM" id="SSF64356">
    <property type="entry name" value="SNARE-like"/>
    <property type="match status" value="1"/>
</dbReference>
<dbReference type="EMBL" id="OE000819">
    <property type="protein sequence ID" value="CAD7455126.1"/>
    <property type="molecule type" value="Genomic_DNA"/>
</dbReference>
<evidence type="ECO:0000256" key="1">
    <source>
        <dbReference type="ARBA" id="ARBA00004397"/>
    </source>
</evidence>
<dbReference type="Gene3D" id="3.40.50.300">
    <property type="entry name" value="P-loop containing nucleotide triphosphate hydrolases"/>
    <property type="match status" value="1"/>
</dbReference>
<keyword evidence="5" id="KW-0342">GTP-binding</keyword>
<keyword evidence="3" id="KW-0547">Nucleotide-binding</keyword>
<dbReference type="InterPro" id="IPR027417">
    <property type="entry name" value="P-loop_NTPase"/>
</dbReference>
<dbReference type="InterPro" id="IPR042101">
    <property type="entry name" value="SRP54_N_sf"/>
</dbReference>
<dbReference type="AlphaFoldDB" id="A0A7R9FKQ0"/>
<comment type="similarity">
    <text evidence="2">Belongs to the GTP-binding SRP family.</text>
</comment>
<feature type="region of interest" description="Disordered" evidence="8">
    <location>
        <begin position="137"/>
        <end position="171"/>
    </location>
</feature>
<evidence type="ECO:0000256" key="6">
    <source>
        <dbReference type="ARBA" id="ARBA00023136"/>
    </source>
</evidence>
<dbReference type="Gene3D" id="1.20.120.140">
    <property type="entry name" value="Signal recognition particle SRP54, nucleotide-binding domain"/>
    <property type="match status" value="1"/>
</dbReference>
<dbReference type="InterPro" id="IPR000897">
    <property type="entry name" value="SRP54_GTPase_dom"/>
</dbReference>
<dbReference type="SUPFAM" id="SSF47364">
    <property type="entry name" value="Domain of the SRP/SRP receptor G-proteins"/>
    <property type="match status" value="1"/>
</dbReference>
<feature type="domain" description="SRP54-type proteins GTP-binding" evidence="9">
    <location>
        <begin position="537"/>
        <end position="550"/>
    </location>
</feature>
<evidence type="ECO:0000256" key="7">
    <source>
        <dbReference type="ARBA" id="ARBA00023170"/>
    </source>
</evidence>
<dbReference type="CDD" id="cd17876">
    <property type="entry name" value="SRalpha_C"/>
    <property type="match status" value="1"/>
</dbReference>
<dbReference type="SMART" id="SM00963">
    <property type="entry name" value="SRP54_N"/>
    <property type="match status" value="1"/>
</dbReference>
<evidence type="ECO:0000256" key="5">
    <source>
        <dbReference type="ARBA" id="ARBA00023134"/>
    </source>
</evidence>
<dbReference type="GO" id="GO:0006886">
    <property type="term" value="P:intracellular protein transport"/>
    <property type="evidence" value="ECO:0007669"/>
    <property type="project" value="InterPro"/>
</dbReference>
<proteinExistence type="inferred from homology"/>
<organism evidence="10">
    <name type="scientific">Timema tahoe</name>
    <dbReference type="NCBI Taxonomy" id="61484"/>
    <lineage>
        <taxon>Eukaryota</taxon>
        <taxon>Metazoa</taxon>
        <taxon>Ecdysozoa</taxon>
        <taxon>Arthropoda</taxon>
        <taxon>Hexapoda</taxon>
        <taxon>Insecta</taxon>
        <taxon>Pterygota</taxon>
        <taxon>Neoptera</taxon>
        <taxon>Polyneoptera</taxon>
        <taxon>Phasmatodea</taxon>
        <taxon>Timematodea</taxon>
        <taxon>Timematoidea</taxon>
        <taxon>Timematidae</taxon>
        <taxon>Timema</taxon>
    </lineage>
</organism>
<dbReference type="Pfam" id="PF04086">
    <property type="entry name" value="SRP-alpha_N"/>
    <property type="match status" value="1"/>
</dbReference>
<dbReference type="CDD" id="cd14826">
    <property type="entry name" value="SR_alpha_SRX"/>
    <property type="match status" value="1"/>
</dbReference>
<dbReference type="InterPro" id="IPR011012">
    <property type="entry name" value="Longin-like_dom_sf"/>
</dbReference>
<sequence>MLDLFSIFSKGGIVLWCFQSTSQIFTPSVNALIRSVILQVRYLADYEFTSGFQSVLAAAEQWGKKQAKIPKQMRTFEDSLKSKKTVASMIERKNDEKENKNTAKIVEPPKFLAPELSAVNGKLDEETLMQNRLRLAQKLGGKSPKGKAEKQKSPKPAKEGKKPRVWDLGGNNKDLVNLERTRDKPADGVDHEDNIQPDTTMVGRMIGGIKDLEVESDSEEEEEEEEEITVVAQKQKSNATAGKGRSVFSIFKGLVGSKNLTQEDMFPVLERLKEHLITKNVASDIAHKLCESVAAKLEGKVLGTFDSVASTVKTTLTDALVQILSPRRRVDILRDAMEARKQSRPYVMSFCGVNGVGKSTNLAKICFWLIENNLRVLIAACDTFRAGAVEQLRTHTRHLNALHPLERHGGQQMVQLYEKGYGKDAAGIAMEAINFAKDQRIDVVLIDTAGRMQDNEPLMRALAKLIKVNQPDLVLFVGEALVGNEAVDQLVKFNQAMADYSSSVNPHLIDGIVLTKFDTIDDKVGAAISMTYITGQPIVFVGTGQTYTDLKSLNAKAVVHALMK</sequence>
<dbReference type="GO" id="GO:0005785">
    <property type="term" value="C:signal recognition particle receptor complex"/>
    <property type="evidence" value="ECO:0007669"/>
    <property type="project" value="InterPro"/>
</dbReference>
<dbReference type="SUPFAM" id="SSF52540">
    <property type="entry name" value="P-loop containing nucleoside triphosphate hydrolases"/>
    <property type="match status" value="1"/>
</dbReference>
<dbReference type="GO" id="GO:0005047">
    <property type="term" value="F:signal recognition particle binding"/>
    <property type="evidence" value="ECO:0007669"/>
    <property type="project" value="InterPro"/>
</dbReference>
<dbReference type="PANTHER" id="PTHR43134:SF1">
    <property type="entry name" value="SIGNAL RECOGNITION PARTICLE RECEPTOR SUBUNIT ALPHA"/>
    <property type="match status" value="1"/>
</dbReference>
<keyword evidence="4" id="KW-0256">Endoplasmic reticulum</keyword>
<dbReference type="Pfam" id="PF02881">
    <property type="entry name" value="SRP54_N"/>
    <property type="match status" value="1"/>
</dbReference>
<name>A0A7R9FKQ0_9NEOP</name>
<dbReference type="GO" id="GO:0006614">
    <property type="term" value="P:SRP-dependent cotranslational protein targeting to membrane"/>
    <property type="evidence" value="ECO:0007669"/>
    <property type="project" value="InterPro"/>
</dbReference>
<dbReference type="Pfam" id="PF00448">
    <property type="entry name" value="SRP54"/>
    <property type="match status" value="1"/>
</dbReference>
<dbReference type="InterPro" id="IPR036225">
    <property type="entry name" value="SRP/SRP_N"/>
</dbReference>
<dbReference type="SMART" id="SM00382">
    <property type="entry name" value="AAA"/>
    <property type="match status" value="1"/>
</dbReference>
<dbReference type="PROSITE" id="PS00300">
    <property type="entry name" value="SRP54"/>
    <property type="match status" value="1"/>
</dbReference>
<feature type="compositionally biased region" description="Basic and acidic residues" evidence="8">
    <location>
        <begin position="146"/>
        <end position="165"/>
    </location>
</feature>
<reference evidence="10" key="1">
    <citation type="submission" date="2020-11" db="EMBL/GenBank/DDBJ databases">
        <authorList>
            <person name="Tran Van P."/>
        </authorList>
    </citation>
    <scope>NUCLEOTIDE SEQUENCE</scope>
</reference>
<dbReference type="GO" id="GO:0003924">
    <property type="term" value="F:GTPase activity"/>
    <property type="evidence" value="ECO:0007669"/>
    <property type="project" value="InterPro"/>
</dbReference>
<dbReference type="InterPro" id="IPR013822">
    <property type="entry name" value="Signal_recog_particl_SRP54_hlx"/>
</dbReference>
<dbReference type="InterPro" id="IPR007222">
    <property type="entry name" value="Sig_recog_particle_rcpt_asu_N"/>
</dbReference>
<dbReference type="SMART" id="SM00962">
    <property type="entry name" value="SRP54"/>
    <property type="match status" value="1"/>
</dbReference>
<dbReference type="InterPro" id="IPR003593">
    <property type="entry name" value="AAA+_ATPase"/>
</dbReference>
<evidence type="ECO:0000313" key="10">
    <source>
        <dbReference type="EMBL" id="CAD7455126.1"/>
    </source>
</evidence>
<evidence type="ECO:0000256" key="4">
    <source>
        <dbReference type="ARBA" id="ARBA00022824"/>
    </source>
</evidence>
<comment type="subcellular location">
    <subcellularLocation>
        <location evidence="1">Endoplasmic reticulum membrane</location>
        <topology evidence="1">Peripheral membrane protein</topology>
        <orientation evidence="1">Cytoplasmic side</orientation>
    </subcellularLocation>
</comment>
<evidence type="ECO:0000256" key="2">
    <source>
        <dbReference type="ARBA" id="ARBA00008531"/>
    </source>
</evidence>
<dbReference type="PANTHER" id="PTHR43134">
    <property type="entry name" value="SIGNAL RECOGNITION PARTICLE RECEPTOR SUBUNIT ALPHA"/>
    <property type="match status" value="1"/>
</dbReference>
<evidence type="ECO:0000256" key="8">
    <source>
        <dbReference type="SAM" id="MobiDB-lite"/>
    </source>
</evidence>
<keyword evidence="7" id="KW-0675">Receptor</keyword>
<evidence type="ECO:0000259" key="9">
    <source>
        <dbReference type="PROSITE" id="PS00300"/>
    </source>
</evidence>
<dbReference type="GO" id="GO:0005525">
    <property type="term" value="F:GTP binding"/>
    <property type="evidence" value="ECO:0007669"/>
    <property type="project" value="UniProtKB-KW"/>
</dbReference>